<protein>
    <recommendedName>
        <fullName evidence="3">SnoaL-like domain-containing protein</fullName>
    </recommendedName>
</protein>
<evidence type="ECO:0000313" key="2">
    <source>
        <dbReference type="Proteomes" id="UP000198851"/>
    </source>
</evidence>
<proteinExistence type="predicted"/>
<dbReference type="AlphaFoldDB" id="A0A1I4CQQ3"/>
<accession>A0A1I4CQQ3</accession>
<dbReference type="Proteomes" id="UP000198851">
    <property type="component" value="Unassembled WGS sequence"/>
</dbReference>
<sequence>MTNAIDAFFAAWGEAVLDTRTDMLRGSLSSDVSYADPRTPDPITDTQALIDYVGMYSQYASGASAHVVASSDTAGTTRVTVAFRMADGNEQLGQYFIELDDQSRITRAVGFAGLGAPE</sequence>
<dbReference type="Gene3D" id="3.10.450.50">
    <property type="match status" value="1"/>
</dbReference>
<dbReference type="STRING" id="1280847.SAMN04488036_102411"/>
<organism evidence="1 2">
    <name type="scientific">Shimia haliotis</name>
    <dbReference type="NCBI Taxonomy" id="1280847"/>
    <lineage>
        <taxon>Bacteria</taxon>
        <taxon>Pseudomonadati</taxon>
        <taxon>Pseudomonadota</taxon>
        <taxon>Alphaproteobacteria</taxon>
        <taxon>Rhodobacterales</taxon>
        <taxon>Roseobacteraceae</taxon>
    </lineage>
</organism>
<evidence type="ECO:0000313" key="1">
    <source>
        <dbReference type="EMBL" id="SFK82960.1"/>
    </source>
</evidence>
<dbReference type="RefSeq" id="WP_139216163.1">
    <property type="nucleotide sequence ID" value="NZ_FOSZ01000002.1"/>
</dbReference>
<name>A0A1I4CQQ3_9RHOB</name>
<evidence type="ECO:0008006" key="3">
    <source>
        <dbReference type="Google" id="ProtNLM"/>
    </source>
</evidence>
<dbReference type="SUPFAM" id="SSF54427">
    <property type="entry name" value="NTF2-like"/>
    <property type="match status" value="1"/>
</dbReference>
<reference evidence="2" key="1">
    <citation type="submission" date="2016-10" db="EMBL/GenBank/DDBJ databases">
        <authorList>
            <person name="Varghese N."/>
            <person name="Submissions S."/>
        </authorList>
    </citation>
    <scope>NUCLEOTIDE SEQUENCE [LARGE SCALE GENOMIC DNA]</scope>
    <source>
        <strain evidence="2">DSM 28453</strain>
    </source>
</reference>
<gene>
    <name evidence="1" type="ORF">SAMN04488036_102411</name>
</gene>
<dbReference type="InterPro" id="IPR032710">
    <property type="entry name" value="NTF2-like_dom_sf"/>
</dbReference>
<dbReference type="OrthoDB" id="7658823at2"/>
<keyword evidence="2" id="KW-1185">Reference proteome</keyword>
<dbReference type="EMBL" id="FOSZ01000002">
    <property type="protein sequence ID" value="SFK82960.1"/>
    <property type="molecule type" value="Genomic_DNA"/>
</dbReference>